<proteinExistence type="predicted"/>
<evidence type="ECO:0000313" key="2">
    <source>
        <dbReference type="Proteomes" id="UP000672526"/>
    </source>
</evidence>
<accession>A0ABM8RFJ1</accession>
<evidence type="ECO:0000313" key="1">
    <source>
        <dbReference type="EMBL" id="CAE6750321.1"/>
    </source>
</evidence>
<keyword evidence="2" id="KW-1185">Reference proteome</keyword>
<gene>
    <name evidence="1" type="ORF">R69888_02942</name>
</gene>
<comment type="caution">
    <text evidence="1">The sequence shown here is derived from an EMBL/GenBank/DDBJ whole genome shotgun (WGS) entry which is preliminary data.</text>
</comment>
<sequence>MVRLGLRLSAINGGEMPALYGANNEGAASGFEAMIQGGIAAHFGPSLFPEAVSQRWAEFSHLARYDRPVTLTFPHSRLFGPGCQL</sequence>
<organism evidence="1 2">
    <name type="scientific">Paraburkholderia haematera</name>
    <dbReference type="NCBI Taxonomy" id="2793077"/>
    <lineage>
        <taxon>Bacteria</taxon>
        <taxon>Pseudomonadati</taxon>
        <taxon>Pseudomonadota</taxon>
        <taxon>Betaproteobacteria</taxon>
        <taxon>Burkholderiales</taxon>
        <taxon>Burkholderiaceae</taxon>
        <taxon>Paraburkholderia</taxon>
    </lineage>
</organism>
<name>A0ABM8RFJ1_9BURK</name>
<reference evidence="1 2" key="1">
    <citation type="submission" date="2021-02" db="EMBL/GenBank/DDBJ databases">
        <authorList>
            <person name="Vanwijnsberghe S."/>
        </authorList>
    </citation>
    <scope>NUCLEOTIDE SEQUENCE [LARGE SCALE GENOMIC DNA]</scope>
    <source>
        <strain evidence="1 2">LMG 31837</strain>
    </source>
</reference>
<protein>
    <submittedName>
        <fullName evidence="1">Uncharacterized protein</fullName>
    </submittedName>
</protein>
<dbReference type="EMBL" id="CAJNBK010000006">
    <property type="protein sequence ID" value="CAE6750321.1"/>
    <property type="molecule type" value="Genomic_DNA"/>
</dbReference>
<dbReference type="Proteomes" id="UP000672526">
    <property type="component" value="Unassembled WGS sequence"/>
</dbReference>